<evidence type="ECO:0000313" key="2">
    <source>
        <dbReference type="Proteomes" id="UP000535589"/>
    </source>
</evidence>
<dbReference type="PROSITE" id="PS50096">
    <property type="entry name" value="IQ"/>
    <property type="match status" value="1"/>
</dbReference>
<sequence>MHRVRHLQQPHAAHLRCWRFSIGSAPLTSITKIDAQVRGGETRQDYKDTRRFPLEAPSCALLFRPCRLPDTCPPFSLREAWRFLIAHAVGISVRCRSFAPSWAVCTNPPFSPTAAPYPVTIVLSPTR</sequence>
<name>A0A7X8TU56_9VIBR</name>
<keyword evidence="2" id="KW-1185">Reference proteome</keyword>
<gene>
    <name evidence="1" type="ORF">HGP28_18810</name>
</gene>
<accession>A0A7X8TU56</accession>
<organism evidence="1 2">
    <name type="scientific">Vibrio agarilyticus</name>
    <dbReference type="NCBI Taxonomy" id="2726741"/>
    <lineage>
        <taxon>Bacteria</taxon>
        <taxon>Pseudomonadati</taxon>
        <taxon>Pseudomonadota</taxon>
        <taxon>Gammaproteobacteria</taxon>
        <taxon>Vibrionales</taxon>
        <taxon>Vibrionaceae</taxon>
        <taxon>Vibrio</taxon>
    </lineage>
</organism>
<reference evidence="1 2" key="1">
    <citation type="submission" date="2020-04" db="EMBL/GenBank/DDBJ databases">
        <title>Vibrio sp. SM6, a novel species isolated from seawater.</title>
        <authorList>
            <person name="Wang X."/>
        </authorList>
    </citation>
    <scope>NUCLEOTIDE SEQUENCE [LARGE SCALE GENOMIC DNA]</scope>
    <source>
        <strain evidence="1 2">SM6</strain>
    </source>
</reference>
<dbReference type="AlphaFoldDB" id="A0A7X8TU56"/>
<protein>
    <submittedName>
        <fullName evidence="1">Uncharacterized protein</fullName>
    </submittedName>
</protein>
<dbReference type="Proteomes" id="UP000535589">
    <property type="component" value="Unassembled WGS sequence"/>
</dbReference>
<dbReference type="EMBL" id="JABAIK010000039">
    <property type="protein sequence ID" value="NLS14909.1"/>
    <property type="molecule type" value="Genomic_DNA"/>
</dbReference>
<comment type="caution">
    <text evidence="1">The sequence shown here is derived from an EMBL/GenBank/DDBJ whole genome shotgun (WGS) entry which is preliminary data.</text>
</comment>
<evidence type="ECO:0000313" key="1">
    <source>
        <dbReference type="EMBL" id="NLS14909.1"/>
    </source>
</evidence>
<proteinExistence type="predicted"/>